<dbReference type="GO" id="GO:0003677">
    <property type="term" value="F:DNA binding"/>
    <property type="evidence" value="ECO:0007669"/>
    <property type="project" value="UniProtKB-KW"/>
</dbReference>
<dbReference type="Pfam" id="PF00196">
    <property type="entry name" value="GerE"/>
    <property type="match status" value="1"/>
</dbReference>
<dbReference type="PRINTS" id="PR00038">
    <property type="entry name" value="HTHLUXR"/>
</dbReference>
<evidence type="ECO:0000259" key="2">
    <source>
        <dbReference type="PROSITE" id="PS50043"/>
    </source>
</evidence>
<keyword evidence="1" id="KW-0238">DNA-binding</keyword>
<dbReference type="EMBL" id="FNEE01000002">
    <property type="protein sequence ID" value="SDI50801.1"/>
    <property type="molecule type" value="Genomic_DNA"/>
</dbReference>
<dbReference type="InterPro" id="IPR000792">
    <property type="entry name" value="Tscrpt_reg_LuxR_C"/>
</dbReference>
<evidence type="ECO:0000313" key="4">
    <source>
        <dbReference type="Proteomes" id="UP000198894"/>
    </source>
</evidence>
<evidence type="ECO:0000256" key="1">
    <source>
        <dbReference type="ARBA" id="ARBA00023125"/>
    </source>
</evidence>
<reference evidence="4" key="1">
    <citation type="submission" date="2016-10" db="EMBL/GenBank/DDBJ databases">
        <authorList>
            <person name="Varghese N."/>
            <person name="Submissions S."/>
        </authorList>
    </citation>
    <scope>NUCLEOTIDE SEQUENCE [LARGE SCALE GENOMIC DNA]</scope>
    <source>
        <strain evidence="4">CGMCC 1.11022</strain>
    </source>
</reference>
<keyword evidence="4" id="KW-1185">Reference proteome</keyword>
<protein>
    <submittedName>
        <fullName evidence="3">Regulatory protein, luxR family</fullName>
    </submittedName>
</protein>
<dbReference type="InterPro" id="IPR036388">
    <property type="entry name" value="WH-like_DNA-bd_sf"/>
</dbReference>
<gene>
    <name evidence="3" type="ORF">SAMN05428953_102145</name>
</gene>
<dbReference type="SMART" id="SM00421">
    <property type="entry name" value="HTH_LUXR"/>
    <property type="match status" value="1"/>
</dbReference>
<accession>A0A1G8L5C8</accession>
<dbReference type="InterPro" id="IPR039420">
    <property type="entry name" value="WalR-like"/>
</dbReference>
<dbReference type="GO" id="GO:0006355">
    <property type="term" value="P:regulation of DNA-templated transcription"/>
    <property type="evidence" value="ECO:0007669"/>
    <property type="project" value="InterPro"/>
</dbReference>
<dbReference type="AlphaFoldDB" id="A0A1G8L5C8"/>
<organism evidence="3 4">
    <name type="scientific">Mesorhizobium muleiense</name>
    <dbReference type="NCBI Taxonomy" id="1004279"/>
    <lineage>
        <taxon>Bacteria</taxon>
        <taxon>Pseudomonadati</taxon>
        <taxon>Pseudomonadota</taxon>
        <taxon>Alphaproteobacteria</taxon>
        <taxon>Hyphomicrobiales</taxon>
        <taxon>Phyllobacteriaceae</taxon>
        <taxon>Mesorhizobium</taxon>
    </lineage>
</organism>
<dbReference type="SUPFAM" id="SSF46894">
    <property type="entry name" value="C-terminal effector domain of the bipartite response regulators"/>
    <property type="match status" value="1"/>
</dbReference>
<dbReference type="PANTHER" id="PTHR43214">
    <property type="entry name" value="TWO-COMPONENT RESPONSE REGULATOR"/>
    <property type="match status" value="1"/>
</dbReference>
<dbReference type="PROSITE" id="PS50043">
    <property type="entry name" value="HTH_LUXR_2"/>
    <property type="match status" value="1"/>
</dbReference>
<dbReference type="CDD" id="cd06170">
    <property type="entry name" value="LuxR_C_like"/>
    <property type="match status" value="1"/>
</dbReference>
<name>A0A1G8L5C8_9HYPH</name>
<proteinExistence type="predicted"/>
<feature type="domain" description="HTH luxR-type" evidence="2">
    <location>
        <begin position="79"/>
        <end position="144"/>
    </location>
</feature>
<dbReference type="InterPro" id="IPR016032">
    <property type="entry name" value="Sig_transdc_resp-reg_C-effctor"/>
</dbReference>
<dbReference type="Proteomes" id="UP000198894">
    <property type="component" value="Unassembled WGS sequence"/>
</dbReference>
<evidence type="ECO:0000313" key="3">
    <source>
        <dbReference type="EMBL" id="SDI50801.1"/>
    </source>
</evidence>
<dbReference type="Gene3D" id="1.10.10.10">
    <property type="entry name" value="Winged helix-like DNA-binding domain superfamily/Winged helix DNA-binding domain"/>
    <property type="match status" value="1"/>
</dbReference>
<dbReference type="PANTHER" id="PTHR43214:SF42">
    <property type="entry name" value="TRANSCRIPTIONAL REGULATORY PROTEIN DESR"/>
    <property type="match status" value="1"/>
</dbReference>
<sequence>MLGESVVQPVLWALKLEGEPIADENDDEVAGSPRLDPRSVSIIEIGDHEGDRIAIATGVENVNYTNGVSCIQEDEPPLSPDFLPMLSPRQRFILQCLVQGDSNKHIARKIAVSEGTVKCHIKVLLRKTKVHNRTQAAIWALNHQSYLISVQ</sequence>